<dbReference type="CDD" id="cd11586">
    <property type="entry name" value="VbhA_like"/>
    <property type="match status" value="1"/>
</dbReference>
<proteinExistence type="predicted"/>
<evidence type="ECO:0008006" key="3">
    <source>
        <dbReference type="Google" id="ProtNLM"/>
    </source>
</evidence>
<dbReference type="RefSeq" id="WP_143437242.1">
    <property type="nucleotide sequence ID" value="NZ_FZNS01000016.1"/>
</dbReference>
<protein>
    <recommendedName>
        <fullName evidence="3">Antitoxin VbhA domain-containing protein</fullName>
    </recommendedName>
</protein>
<reference evidence="2" key="1">
    <citation type="submission" date="2017-06" db="EMBL/GenBank/DDBJ databases">
        <authorList>
            <person name="Varghese N."/>
            <person name="Submissions S."/>
        </authorList>
    </citation>
    <scope>NUCLEOTIDE SEQUENCE [LARGE SCALE GENOMIC DNA]</scope>
    <source>
        <strain evidence="2">DSM 28041</strain>
    </source>
</reference>
<keyword evidence="2" id="KW-1185">Reference proteome</keyword>
<dbReference type="InterPro" id="IPR033788">
    <property type="entry name" value="VbhA-like"/>
</dbReference>
<dbReference type="EMBL" id="FZNS01000016">
    <property type="protein sequence ID" value="SNS00514.1"/>
    <property type="molecule type" value="Genomic_DNA"/>
</dbReference>
<sequence>MKTSSTMHLRQVMRPILTGNNTYFSGMEKPTFLPQEVTEAQRRAIMQRTFAAGIAQGAIVTAETEAVYNRYIVGEITLEQATNLAMSIYQRQAAHAA</sequence>
<dbReference type="Proteomes" id="UP000198310">
    <property type="component" value="Unassembled WGS sequence"/>
</dbReference>
<gene>
    <name evidence="1" type="ORF">SAMN06269173_11636</name>
</gene>
<dbReference type="AlphaFoldDB" id="A0A239AZR3"/>
<accession>A0A239AZR3</accession>
<organism evidence="1 2">
    <name type="scientific">Hymenobacter mucosus</name>
    <dbReference type="NCBI Taxonomy" id="1411120"/>
    <lineage>
        <taxon>Bacteria</taxon>
        <taxon>Pseudomonadati</taxon>
        <taxon>Bacteroidota</taxon>
        <taxon>Cytophagia</taxon>
        <taxon>Cytophagales</taxon>
        <taxon>Hymenobacteraceae</taxon>
        <taxon>Hymenobacter</taxon>
    </lineage>
</organism>
<evidence type="ECO:0000313" key="2">
    <source>
        <dbReference type="Proteomes" id="UP000198310"/>
    </source>
</evidence>
<evidence type="ECO:0000313" key="1">
    <source>
        <dbReference type="EMBL" id="SNS00514.1"/>
    </source>
</evidence>
<name>A0A239AZR3_9BACT</name>